<dbReference type="Proteomes" id="UP000242875">
    <property type="component" value="Unassembled WGS sequence"/>
</dbReference>
<dbReference type="InterPro" id="IPR029058">
    <property type="entry name" value="AB_hydrolase_fold"/>
</dbReference>
<name>A0A261XZ46_9FUNG</name>
<dbReference type="OrthoDB" id="17560at2759"/>
<gene>
    <name evidence="2" type="ORF">BZG36_03926</name>
</gene>
<dbReference type="Gene3D" id="3.40.50.1820">
    <property type="entry name" value="alpha/beta hydrolase"/>
    <property type="match status" value="1"/>
</dbReference>
<dbReference type="PANTHER" id="PTHR17630:SF44">
    <property type="entry name" value="PROTEIN AIM2"/>
    <property type="match status" value="1"/>
</dbReference>
<evidence type="ECO:0000313" key="2">
    <source>
        <dbReference type="EMBL" id="OZJ03639.1"/>
    </source>
</evidence>
<keyword evidence="3" id="KW-1185">Reference proteome</keyword>
<evidence type="ECO:0000313" key="3">
    <source>
        <dbReference type="Proteomes" id="UP000242875"/>
    </source>
</evidence>
<dbReference type="PANTHER" id="PTHR17630">
    <property type="entry name" value="DIENELACTONE HYDROLASE"/>
    <property type="match status" value="1"/>
</dbReference>
<evidence type="ECO:0000259" key="1">
    <source>
        <dbReference type="Pfam" id="PF01738"/>
    </source>
</evidence>
<dbReference type="GO" id="GO:0016787">
    <property type="term" value="F:hydrolase activity"/>
    <property type="evidence" value="ECO:0007669"/>
    <property type="project" value="InterPro"/>
</dbReference>
<reference evidence="2 3" key="1">
    <citation type="journal article" date="2017" name="Mycologia">
        <title>Bifiguratus adelaidae, gen. et sp. nov., a new member of Mucoromycotina in endophytic and soil-dwelling habitats.</title>
        <authorList>
            <person name="Torres-Cruz T.J."/>
            <person name="Billingsley Tobias T.L."/>
            <person name="Almatruk M."/>
            <person name="Hesse C."/>
            <person name="Kuske C.R."/>
            <person name="Desiro A."/>
            <person name="Benucci G.M."/>
            <person name="Bonito G."/>
            <person name="Stajich J.E."/>
            <person name="Dunlap C."/>
            <person name="Arnold A.E."/>
            <person name="Porras-Alfaro A."/>
        </authorList>
    </citation>
    <scope>NUCLEOTIDE SEQUENCE [LARGE SCALE GENOMIC DNA]</scope>
    <source>
        <strain evidence="2 3">AZ0501</strain>
    </source>
</reference>
<organism evidence="2 3">
    <name type="scientific">Bifiguratus adelaidae</name>
    <dbReference type="NCBI Taxonomy" id="1938954"/>
    <lineage>
        <taxon>Eukaryota</taxon>
        <taxon>Fungi</taxon>
        <taxon>Fungi incertae sedis</taxon>
        <taxon>Mucoromycota</taxon>
        <taxon>Mucoromycotina</taxon>
        <taxon>Endogonomycetes</taxon>
        <taxon>Endogonales</taxon>
        <taxon>Endogonales incertae sedis</taxon>
        <taxon>Bifiguratus</taxon>
    </lineage>
</organism>
<dbReference type="Pfam" id="PF01738">
    <property type="entry name" value="DLH"/>
    <property type="match status" value="1"/>
</dbReference>
<proteinExistence type="predicted"/>
<dbReference type="SUPFAM" id="SSF53474">
    <property type="entry name" value="alpha/beta-Hydrolases"/>
    <property type="match status" value="1"/>
</dbReference>
<dbReference type="AlphaFoldDB" id="A0A261XZ46"/>
<sequence length="244" mass="26903">MDSCCAEGHTHSGTIQGSVSTIAGRPAYVAKSPEYHGKALLLLHDVAGWESSNNRLLADYFAAEMKALVVLPDFFDGDAVPASLFSIPGSFDIQAWVKKHSNKRDDFRSMVHVVEALKTEHGASSVGVIGYCWGGWGTLELGHTDLVKAVAVCHPSLLNMPRDVEALKQPALFLCAEKDQVFPQETSRKQAEEILKPKDLEYKFVDYPGTSHGFAARGNPNDEVVQKAYLDARQQAVQWFNHYL</sequence>
<comment type="caution">
    <text evidence="2">The sequence shown here is derived from an EMBL/GenBank/DDBJ whole genome shotgun (WGS) entry which is preliminary data.</text>
</comment>
<accession>A0A261XZ46</accession>
<dbReference type="EMBL" id="MVBO01000075">
    <property type="protein sequence ID" value="OZJ03639.1"/>
    <property type="molecule type" value="Genomic_DNA"/>
</dbReference>
<protein>
    <recommendedName>
        <fullName evidence="1">Dienelactone hydrolase domain-containing protein</fullName>
    </recommendedName>
</protein>
<feature type="domain" description="Dienelactone hydrolase" evidence="1">
    <location>
        <begin position="27"/>
        <end position="244"/>
    </location>
</feature>
<dbReference type="InterPro" id="IPR002925">
    <property type="entry name" value="Dienelactn_hydro"/>
</dbReference>